<evidence type="ECO:0000256" key="1">
    <source>
        <dbReference type="SAM" id="Phobius"/>
    </source>
</evidence>
<accession>A0A9J7N2U7</accession>
<keyword evidence="1" id="KW-0472">Membrane</keyword>
<name>A0A9J7N2U7_BRAFL</name>
<evidence type="ECO:0000313" key="3">
    <source>
        <dbReference type="RefSeq" id="XP_035687739.1"/>
    </source>
</evidence>
<dbReference type="KEGG" id="bfo:118423621"/>
<evidence type="ECO:0000313" key="2">
    <source>
        <dbReference type="Proteomes" id="UP000001554"/>
    </source>
</evidence>
<feature type="transmembrane region" description="Helical" evidence="1">
    <location>
        <begin position="99"/>
        <end position="124"/>
    </location>
</feature>
<dbReference type="Proteomes" id="UP000001554">
    <property type="component" value="Chromosome 9"/>
</dbReference>
<dbReference type="GeneID" id="118423621"/>
<gene>
    <name evidence="3" type="primary">LOC118423621</name>
</gene>
<organism evidence="2 3">
    <name type="scientific">Branchiostoma floridae</name>
    <name type="common">Florida lancelet</name>
    <name type="synonym">Amphioxus</name>
    <dbReference type="NCBI Taxonomy" id="7739"/>
    <lineage>
        <taxon>Eukaryota</taxon>
        <taxon>Metazoa</taxon>
        <taxon>Chordata</taxon>
        <taxon>Cephalochordata</taxon>
        <taxon>Leptocardii</taxon>
        <taxon>Amphioxiformes</taxon>
        <taxon>Branchiostomatidae</taxon>
        <taxon>Branchiostoma</taxon>
    </lineage>
</organism>
<keyword evidence="1" id="KW-0812">Transmembrane</keyword>
<dbReference type="AlphaFoldDB" id="A0A9J7N2U7"/>
<keyword evidence="1" id="KW-1133">Transmembrane helix</keyword>
<reference evidence="3" key="2">
    <citation type="submission" date="2025-08" db="UniProtKB">
        <authorList>
            <consortium name="RefSeq"/>
        </authorList>
    </citation>
    <scope>IDENTIFICATION</scope>
    <source>
        <strain evidence="3">S238N-H82</strain>
        <tissue evidence="3">Testes</tissue>
    </source>
</reference>
<reference evidence="2" key="1">
    <citation type="journal article" date="2020" name="Nat. Ecol. Evol.">
        <title>Deeply conserved synteny resolves early events in vertebrate evolution.</title>
        <authorList>
            <person name="Simakov O."/>
            <person name="Marletaz F."/>
            <person name="Yue J.X."/>
            <person name="O'Connell B."/>
            <person name="Jenkins J."/>
            <person name="Brandt A."/>
            <person name="Calef R."/>
            <person name="Tung C.H."/>
            <person name="Huang T.K."/>
            <person name="Schmutz J."/>
            <person name="Satoh N."/>
            <person name="Yu J.K."/>
            <person name="Putnam N.H."/>
            <person name="Green R.E."/>
            <person name="Rokhsar D.S."/>
        </authorList>
    </citation>
    <scope>NUCLEOTIDE SEQUENCE [LARGE SCALE GENOMIC DNA]</scope>
    <source>
        <strain evidence="2">S238N-H82</strain>
    </source>
</reference>
<dbReference type="RefSeq" id="XP_035687739.1">
    <property type="nucleotide sequence ID" value="XM_035831846.1"/>
</dbReference>
<proteinExistence type="predicted"/>
<sequence length="345" mass="39183">MLAQSNHYQIYSVYITIHLVNLKFRAVLRKSRPSHRHSPALTREVAIYLSHRRSAIEVVSLLELATDYLNETMEQKSEVNIRPEDKKIEKIRSQPRFRVALGLAVALLLVTCAVAAGGLMTYFLGRNGNKRFTIKTSVNGQTFTEEVEVDRENGMVRYRDDVNTGDGEIIQAKEGLTVLYQRGSCHILTDRKDNRTRDLDFDIDAAEVAMKSLADASDVPSFDIDQIVLLNRSVSVSVEDDVIWRSRLPPVCHDVTLYWVQDVDARDYWRHETDSAESTETSHGSRDRRLIGRIEDIGTIELIHPPPIIIPIVSYVGRCRRHGTGCVCAFQCLFCGCYKISIVSW</sequence>
<keyword evidence="2" id="KW-1185">Reference proteome</keyword>
<protein>
    <submittedName>
        <fullName evidence="3">Uncharacterized protein LOC118423621</fullName>
    </submittedName>
</protein>